<dbReference type="EnsemblPlants" id="OPUNC01G06340.1">
    <property type="protein sequence ID" value="OPUNC01G06340.1"/>
    <property type="gene ID" value="OPUNC01G06340"/>
</dbReference>
<feature type="region of interest" description="Disordered" evidence="1">
    <location>
        <begin position="1"/>
        <end position="49"/>
    </location>
</feature>
<evidence type="ECO:0000313" key="3">
    <source>
        <dbReference type="Proteomes" id="UP000026962"/>
    </source>
</evidence>
<dbReference type="Proteomes" id="UP000026962">
    <property type="component" value="Chromosome 1"/>
</dbReference>
<feature type="region of interest" description="Disordered" evidence="1">
    <location>
        <begin position="73"/>
        <end position="97"/>
    </location>
</feature>
<evidence type="ECO:0000256" key="1">
    <source>
        <dbReference type="SAM" id="MobiDB-lite"/>
    </source>
</evidence>
<protein>
    <submittedName>
        <fullName evidence="2">Uncharacterized protein</fullName>
    </submittedName>
</protein>
<sequence>MLASRIGEVGESPPRRSPCRRRGPPPSPALGARGLGGRDSSPSATTWRRLSPTRVRLLMLEREGTPVIRIHGSTAAAESRNPPPPLFSGQAHGGAPSLIAGRHTRAIPARARNTSSSAAPTVTRLGLTVVAR</sequence>
<accession>A0A0E0JFB5</accession>
<name>A0A0E0JFB5_ORYPU</name>
<dbReference type="AlphaFoldDB" id="A0A0E0JFB5"/>
<dbReference type="HOGENOM" id="CLU_1920489_0_0_1"/>
<evidence type="ECO:0000313" key="2">
    <source>
        <dbReference type="EnsemblPlants" id="OPUNC01G06340.1"/>
    </source>
</evidence>
<proteinExistence type="predicted"/>
<organism evidence="2">
    <name type="scientific">Oryza punctata</name>
    <name type="common">Red rice</name>
    <dbReference type="NCBI Taxonomy" id="4537"/>
    <lineage>
        <taxon>Eukaryota</taxon>
        <taxon>Viridiplantae</taxon>
        <taxon>Streptophyta</taxon>
        <taxon>Embryophyta</taxon>
        <taxon>Tracheophyta</taxon>
        <taxon>Spermatophyta</taxon>
        <taxon>Magnoliopsida</taxon>
        <taxon>Liliopsida</taxon>
        <taxon>Poales</taxon>
        <taxon>Poaceae</taxon>
        <taxon>BOP clade</taxon>
        <taxon>Oryzoideae</taxon>
        <taxon>Oryzeae</taxon>
        <taxon>Oryzinae</taxon>
        <taxon>Oryza</taxon>
    </lineage>
</organism>
<reference evidence="2" key="2">
    <citation type="submission" date="2018-05" db="EMBL/GenBank/DDBJ databases">
        <title>OpunRS2 (Oryza punctata Reference Sequence Version 2).</title>
        <authorList>
            <person name="Zhang J."/>
            <person name="Kudrna D."/>
            <person name="Lee S."/>
            <person name="Talag J."/>
            <person name="Welchert J."/>
            <person name="Wing R.A."/>
        </authorList>
    </citation>
    <scope>NUCLEOTIDE SEQUENCE [LARGE SCALE GENOMIC DNA]</scope>
</reference>
<dbReference type="Gramene" id="OPUNC01G06340.1">
    <property type="protein sequence ID" value="OPUNC01G06340.1"/>
    <property type="gene ID" value="OPUNC01G06340"/>
</dbReference>
<keyword evidence="3" id="KW-1185">Reference proteome</keyword>
<reference evidence="2" key="1">
    <citation type="submission" date="2015-04" db="UniProtKB">
        <authorList>
            <consortium name="EnsemblPlants"/>
        </authorList>
    </citation>
    <scope>IDENTIFICATION</scope>
</reference>